<feature type="signal peptide" evidence="1">
    <location>
        <begin position="1"/>
        <end position="25"/>
    </location>
</feature>
<sequence length="231" mass="25487">MHRGTLIAFAPALVCFPALPSSVSRVPPGCLRSEVVLIVRHGGPILPCRQMPSGLAVARAVKRQCTVKHRPGTLHCCGVLPGALTKLAEAVPGGAGTVIAVTGLADYGLIALFRDVYSKVTSLRGPDFGFHMTDFPDEYDIPDAGEEYDWSQEIRPDPEVEAMIEFIAEHRRSPSFKGPEVNLSQPEESKIFMSFAGPTGGLSIEQLREYFKDRLRRVHKWDWDTQTEIED</sequence>
<dbReference type="EMBL" id="JALJOQ010000019">
    <property type="protein sequence ID" value="KAK9809509.1"/>
    <property type="molecule type" value="Genomic_DNA"/>
</dbReference>
<name>A0AAW1PN16_9CHLO</name>
<accession>A0AAW1PN16</accession>
<organism evidence="2 3">
    <name type="scientific">Symbiochloris irregularis</name>
    <dbReference type="NCBI Taxonomy" id="706552"/>
    <lineage>
        <taxon>Eukaryota</taxon>
        <taxon>Viridiplantae</taxon>
        <taxon>Chlorophyta</taxon>
        <taxon>core chlorophytes</taxon>
        <taxon>Trebouxiophyceae</taxon>
        <taxon>Trebouxiales</taxon>
        <taxon>Trebouxiaceae</taxon>
        <taxon>Symbiochloris</taxon>
    </lineage>
</organism>
<evidence type="ECO:0000256" key="1">
    <source>
        <dbReference type="SAM" id="SignalP"/>
    </source>
</evidence>
<protein>
    <submittedName>
        <fullName evidence="2">Uncharacterized protein</fullName>
    </submittedName>
</protein>
<evidence type="ECO:0000313" key="3">
    <source>
        <dbReference type="Proteomes" id="UP001465755"/>
    </source>
</evidence>
<proteinExistence type="predicted"/>
<reference evidence="2 3" key="1">
    <citation type="journal article" date="2024" name="Nat. Commun.">
        <title>Phylogenomics reveals the evolutionary origins of lichenization in chlorophyte algae.</title>
        <authorList>
            <person name="Puginier C."/>
            <person name="Libourel C."/>
            <person name="Otte J."/>
            <person name="Skaloud P."/>
            <person name="Haon M."/>
            <person name="Grisel S."/>
            <person name="Petersen M."/>
            <person name="Berrin J.G."/>
            <person name="Delaux P.M."/>
            <person name="Dal Grande F."/>
            <person name="Keller J."/>
        </authorList>
    </citation>
    <scope>NUCLEOTIDE SEQUENCE [LARGE SCALE GENOMIC DNA]</scope>
    <source>
        <strain evidence="2 3">SAG 2036</strain>
    </source>
</reference>
<keyword evidence="1" id="KW-0732">Signal</keyword>
<comment type="caution">
    <text evidence="2">The sequence shown here is derived from an EMBL/GenBank/DDBJ whole genome shotgun (WGS) entry which is preliminary data.</text>
</comment>
<evidence type="ECO:0000313" key="2">
    <source>
        <dbReference type="EMBL" id="KAK9809509.1"/>
    </source>
</evidence>
<feature type="chain" id="PRO_5043799921" evidence="1">
    <location>
        <begin position="26"/>
        <end position="231"/>
    </location>
</feature>
<keyword evidence="3" id="KW-1185">Reference proteome</keyword>
<gene>
    <name evidence="2" type="ORF">WJX73_006099</name>
</gene>
<dbReference type="AlphaFoldDB" id="A0AAW1PN16"/>
<dbReference type="Proteomes" id="UP001465755">
    <property type="component" value="Unassembled WGS sequence"/>
</dbReference>